<dbReference type="EMBL" id="JANEYF010004432">
    <property type="protein sequence ID" value="KAJ8931227.1"/>
    <property type="molecule type" value="Genomic_DNA"/>
</dbReference>
<name>A0AAV8WYE2_9CUCU</name>
<proteinExistence type="predicted"/>
<dbReference type="Proteomes" id="UP001162156">
    <property type="component" value="Unassembled WGS sequence"/>
</dbReference>
<comment type="caution">
    <text evidence="1">The sequence shown here is derived from an EMBL/GenBank/DDBJ whole genome shotgun (WGS) entry which is preliminary data.</text>
</comment>
<accession>A0AAV8WYE2</accession>
<evidence type="ECO:0000313" key="2">
    <source>
        <dbReference type="Proteomes" id="UP001162156"/>
    </source>
</evidence>
<protein>
    <submittedName>
        <fullName evidence="1">Uncharacterized protein</fullName>
    </submittedName>
</protein>
<organism evidence="1 2">
    <name type="scientific">Rhamnusium bicolor</name>
    <dbReference type="NCBI Taxonomy" id="1586634"/>
    <lineage>
        <taxon>Eukaryota</taxon>
        <taxon>Metazoa</taxon>
        <taxon>Ecdysozoa</taxon>
        <taxon>Arthropoda</taxon>
        <taxon>Hexapoda</taxon>
        <taxon>Insecta</taxon>
        <taxon>Pterygota</taxon>
        <taxon>Neoptera</taxon>
        <taxon>Endopterygota</taxon>
        <taxon>Coleoptera</taxon>
        <taxon>Polyphaga</taxon>
        <taxon>Cucujiformia</taxon>
        <taxon>Chrysomeloidea</taxon>
        <taxon>Cerambycidae</taxon>
        <taxon>Lepturinae</taxon>
        <taxon>Rhagiini</taxon>
        <taxon>Rhamnusium</taxon>
    </lineage>
</organism>
<reference evidence="1" key="1">
    <citation type="journal article" date="2023" name="Insect Mol. Biol.">
        <title>Genome sequencing provides insights into the evolution of gene families encoding plant cell wall-degrading enzymes in longhorned beetles.</title>
        <authorList>
            <person name="Shin N.R."/>
            <person name="Okamura Y."/>
            <person name="Kirsch R."/>
            <person name="Pauchet Y."/>
        </authorList>
    </citation>
    <scope>NUCLEOTIDE SEQUENCE</scope>
    <source>
        <strain evidence="1">RBIC_L_NR</strain>
    </source>
</reference>
<gene>
    <name evidence="1" type="ORF">NQ314_015899</name>
</gene>
<keyword evidence="2" id="KW-1185">Reference proteome</keyword>
<sequence>MQIATLLKKKLSRIQVEPGKNCGTKYENGLFFTDEEGNVHEIYIEEEEQTFVKIFDFPIELDNNKIKEKLSRYDTVKSIRNDKWSSEGMYNFESGVRLVTMSIKQNVPSYLTIEGRTSLITYPNQIRTCMFSEEAGHVRRDCPKKGD</sequence>
<evidence type="ECO:0000313" key="1">
    <source>
        <dbReference type="EMBL" id="KAJ8931227.1"/>
    </source>
</evidence>
<dbReference type="AlphaFoldDB" id="A0AAV8WYE2"/>